<accession>A0ABS3CRZ9</accession>
<reference evidence="3 4" key="1">
    <citation type="submission" date="2021-03" db="EMBL/GenBank/DDBJ databases">
        <title>novel species isolated from a fishpond in China.</title>
        <authorList>
            <person name="Lu H."/>
            <person name="Cai Z."/>
        </authorList>
    </citation>
    <scope>NUCLEOTIDE SEQUENCE [LARGE SCALE GENOMIC DNA]</scope>
    <source>
        <strain evidence="3 4">Y57</strain>
    </source>
</reference>
<dbReference type="Proteomes" id="UP000663992">
    <property type="component" value="Unassembled WGS sequence"/>
</dbReference>
<dbReference type="InterPro" id="IPR025711">
    <property type="entry name" value="PepSY"/>
</dbReference>
<comment type="caution">
    <text evidence="3">The sequence shown here is derived from an EMBL/GenBank/DDBJ whole genome shotgun (WGS) entry which is preliminary data.</text>
</comment>
<name>A0ABS3CRZ9_9ALTE</name>
<gene>
    <name evidence="3" type="ORF">J0A65_08510</name>
</gene>
<feature type="signal peptide" evidence="1">
    <location>
        <begin position="1"/>
        <end position="22"/>
    </location>
</feature>
<feature type="chain" id="PRO_5047250915" evidence="1">
    <location>
        <begin position="23"/>
        <end position="90"/>
    </location>
</feature>
<feature type="domain" description="PepSY" evidence="2">
    <location>
        <begin position="8"/>
        <end position="80"/>
    </location>
</feature>
<dbReference type="Gene3D" id="3.10.450.40">
    <property type="match status" value="1"/>
</dbReference>
<dbReference type="Pfam" id="PF13670">
    <property type="entry name" value="PepSY_2"/>
    <property type="match status" value="1"/>
</dbReference>
<evidence type="ECO:0000313" key="4">
    <source>
        <dbReference type="Proteomes" id="UP000663992"/>
    </source>
</evidence>
<sequence>MMKLGKILIFTLGCILAATSQAYPQNKEQLDEAQAAKRAKQQVDGRVLKVEPQKDNYRVKVLQKNGRVVTVDVDKKSGKVRPSKDNKDRK</sequence>
<evidence type="ECO:0000256" key="1">
    <source>
        <dbReference type="SAM" id="SignalP"/>
    </source>
</evidence>
<protein>
    <submittedName>
        <fullName evidence="3">PepSY domain-containing protein</fullName>
    </submittedName>
</protein>
<evidence type="ECO:0000313" key="3">
    <source>
        <dbReference type="EMBL" id="MBN7819906.1"/>
    </source>
</evidence>
<keyword evidence="1" id="KW-0732">Signal</keyword>
<evidence type="ECO:0000259" key="2">
    <source>
        <dbReference type="Pfam" id="PF13670"/>
    </source>
</evidence>
<dbReference type="EMBL" id="JAFKCS010000006">
    <property type="protein sequence ID" value="MBN7819906.1"/>
    <property type="molecule type" value="Genomic_DNA"/>
</dbReference>
<dbReference type="RefSeq" id="WP_206593742.1">
    <property type="nucleotide sequence ID" value="NZ_JAFKCS010000006.1"/>
</dbReference>
<organism evidence="3 4">
    <name type="scientific">Bowmanella yangjiangensis</name>
    <dbReference type="NCBI Taxonomy" id="2811230"/>
    <lineage>
        <taxon>Bacteria</taxon>
        <taxon>Pseudomonadati</taxon>
        <taxon>Pseudomonadota</taxon>
        <taxon>Gammaproteobacteria</taxon>
        <taxon>Alteromonadales</taxon>
        <taxon>Alteromonadaceae</taxon>
        <taxon>Bowmanella</taxon>
    </lineage>
</organism>
<proteinExistence type="predicted"/>
<keyword evidence="4" id="KW-1185">Reference proteome</keyword>